<dbReference type="AlphaFoldDB" id="A0AAE1IMU5"/>
<keyword evidence="1" id="KW-1133">Transmembrane helix</keyword>
<dbReference type="SUPFAM" id="SSF53098">
    <property type="entry name" value="Ribonuclease H-like"/>
    <property type="match status" value="1"/>
</dbReference>
<dbReference type="InterPro" id="IPR012337">
    <property type="entry name" value="RNaseH-like_sf"/>
</dbReference>
<keyword evidence="4" id="KW-1185">Reference proteome</keyword>
<evidence type="ECO:0000313" key="3">
    <source>
        <dbReference type="EMBL" id="KAK4252677.1"/>
    </source>
</evidence>
<evidence type="ECO:0000313" key="4">
    <source>
        <dbReference type="Proteomes" id="UP001293593"/>
    </source>
</evidence>
<dbReference type="EMBL" id="JAWXYG010000022">
    <property type="protein sequence ID" value="KAK4252677.1"/>
    <property type="molecule type" value="Genomic_DNA"/>
</dbReference>
<dbReference type="Proteomes" id="UP001293593">
    <property type="component" value="Unassembled WGS sequence"/>
</dbReference>
<name>A0AAE1IMU5_9FABA</name>
<sequence length="338" mass="39301">MSLSRPGDTRWSSHYRSLVSLCSLFDPVLDVLEIIKDDTTLMHAKRSEAIGLMMRMETFEFVFLLHLMIKVLSITNELSQALQRKDQDIVNAMTLVKISKMLLLKMRDNGWDNLFQKTSEFCIKHDIDIPDMESLLQVQGRIKRRGPVTHLHHFKVDIFYAVIDTQLQELNDRFSEVSSNLLECMACLNPCNSFSAFDKHKLCEFASYYPSDFDVNDFVMLEYQLDTYIVDVQCDPDFLDLQGIADLANRMVEKKKHIVYPLVYLLVKLALTLPVATASVERAFSAMKYIKTALRNRMGDEWLNDCLVPYFEKDVFDSIDNEAIMMEFQKIKPRRMTL</sequence>
<accession>A0AAE1IMU5</accession>
<dbReference type="GO" id="GO:0046983">
    <property type="term" value="F:protein dimerization activity"/>
    <property type="evidence" value="ECO:0007669"/>
    <property type="project" value="InterPro"/>
</dbReference>
<keyword evidence="1" id="KW-0812">Transmembrane</keyword>
<gene>
    <name evidence="3" type="ORF">QN277_014421</name>
</gene>
<evidence type="ECO:0000259" key="2">
    <source>
        <dbReference type="Pfam" id="PF05699"/>
    </source>
</evidence>
<dbReference type="Pfam" id="PF05699">
    <property type="entry name" value="Dimer_Tnp_hAT"/>
    <property type="match status" value="1"/>
</dbReference>
<reference evidence="3" key="1">
    <citation type="submission" date="2023-10" db="EMBL/GenBank/DDBJ databases">
        <title>Chromosome-level genome of the transformable northern wattle, Acacia crassicarpa.</title>
        <authorList>
            <person name="Massaro I."/>
            <person name="Sinha N.R."/>
            <person name="Poethig S."/>
            <person name="Leichty A.R."/>
        </authorList>
    </citation>
    <scope>NUCLEOTIDE SEQUENCE</scope>
    <source>
        <strain evidence="3">Acra3RX</strain>
        <tissue evidence="3">Leaf</tissue>
    </source>
</reference>
<proteinExistence type="predicted"/>
<organism evidence="3 4">
    <name type="scientific">Acacia crassicarpa</name>
    <name type="common">northern wattle</name>
    <dbReference type="NCBI Taxonomy" id="499986"/>
    <lineage>
        <taxon>Eukaryota</taxon>
        <taxon>Viridiplantae</taxon>
        <taxon>Streptophyta</taxon>
        <taxon>Embryophyta</taxon>
        <taxon>Tracheophyta</taxon>
        <taxon>Spermatophyta</taxon>
        <taxon>Magnoliopsida</taxon>
        <taxon>eudicotyledons</taxon>
        <taxon>Gunneridae</taxon>
        <taxon>Pentapetalae</taxon>
        <taxon>rosids</taxon>
        <taxon>fabids</taxon>
        <taxon>Fabales</taxon>
        <taxon>Fabaceae</taxon>
        <taxon>Caesalpinioideae</taxon>
        <taxon>mimosoid clade</taxon>
        <taxon>Acacieae</taxon>
        <taxon>Acacia</taxon>
    </lineage>
</organism>
<dbReference type="InterPro" id="IPR008906">
    <property type="entry name" value="HATC_C_dom"/>
</dbReference>
<evidence type="ECO:0000256" key="1">
    <source>
        <dbReference type="SAM" id="Phobius"/>
    </source>
</evidence>
<comment type="caution">
    <text evidence="3">The sequence shown here is derived from an EMBL/GenBank/DDBJ whole genome shotgun (WGS) entry which is preliminary data.</text>
</comment>
<dbReference type="PANTHER" id="PTHR11697">
    <property type="entry name" value="GENERAL TRANSCRIPTION FACTOR 2-RELATED ZINC FINGER PROTEIN"/>
    <property type="match status" value="1"/>
</dbReference>
<dbReference type="InterPro" id="IPR055298">
    <property type="entry name" value="AtLOH3-like"/>
</dbReference>
<feature type="transmembrane region" description="Helical" evidence="1">
    <location>
        <begin position="258"/>
        <end position="280"/>
    </location>
</feature>
<feature type="domain" description="HAT C-terminal dimerisation" evidence="2">
    <location>
        <begin position="254"/>
        <end position="308"/>
    </location>
</feature>
<keyword evidence="1" id="KW-0472">Membrane</keyword>
<protein>
    <recommendedName>
        <fullName evidence="2">HAT C-terminal dimerisation domain-containing protein</fullName>
    </recommendedName>
</protein>
<dbReference type="PANTHER" id="PTHR11697:SF230">
    <property type="entry name" value="ZINC FINGER, MYM DOMAIN CONTAINING 1"/>
    <property type="match status" value="1"/>
</dbReference>